<dbReference type="InterPro" id="IPR027417">
    <property type="entry name" value="P-loop_NTPase"/>
</dbReference>
<dbReference type="InterPro" id="IPR007694">
    <property type="entry name" value="DNA_helicase_DnaB-like_C"/>
</dbReference>
<comment type="caution">
    <text evidence="2">The sequence shown here is derived from an EMBL/GenBank/DDBJ whole genome shotgun (WGS) entry which is preliminary data.</text>
</comment>
<gene>
    <name evidence="2" type="ORF">LCGC14_2448170</name>
</gene>
<name>A0A0F9BGZ2_9ZZZZ</name>
<evidence type="ECO:0000259" key="1">
    <source>
        <dbReference type="Pfam" id="PF03796"/>
    </source>
</evidence>
<sequence>TNPGSFFIVKPPYKCLSSVVDGIQPGEVGSITAITSAGKSIMLHDWGANALLDSINVTHITLENTEWQTNQRYDSRILDVPYDIIKHYNYTQKQLRQIERNIKAVDKMIGEKLTVIKAPMKTTNVITIEQALRELEIGGFYTQFLIIDYADIMNAVEKFESFRLTQGGIYWDIKALALDRNLPILTATQAPSLYGIPNKKGQVPLPTAEATGESYWKARILDIILTLYQTVKQKFGGQTTIHVAKNRDGPRGAEFILYEDFASMRFLES</sequence>
<proteinExistence type="predicted"/>
<dbReference type="GO" id="GO:0003678">
    <property type="term" value="F:DNA helicase activity"/>
    <property type="evidence" value="ECO:0007669"/>
    <property type="project" value="InterPro"/>
</dbReference>
<feature type="non-terminal residue" evidence="2">
    <location>
        <position position="1"/>
    </location>
</feature>
<accession>A0A0F9BGZ2</accession>
<dbReference type="AlphaFoldDB" id="A0A0F9BGZ2"/>
<dbReference type="SUPFAM" id="SSF52540">
    <property type="entry name" value="P-loop containing nucleoside triphosphate hydrolases"/>
    <property type="match status" value="1"/>
</dbReference>
<reference evidence="2" key="1">
    <citation type="journal article" date="2015" name="Nature">
        <title>Complex archaea that bridge the gap between prokaryotes and eukaryotes.</title>
        <authorList>
            <person name="Spang A."/>
            <person name="Saw J.H."/>
            <person name="Jorgensen S.L."/>
            <person name="Zaremba-Niedzwiedzka K."/>
            <person name="Martijn J."/>
            <person name="Lind A.E."/>
            <person name="van Eijk R."/>
            <person name="Schleper C."/>
            <person name="Guy L."/>
            <person name="Ettema T.J."/>
        </authorList>
    </citation>
    <scope>NUCLEOTIDE SEQUENCE</scope>
</reference>
<dbReference type="GO" id="GO:0005524">
    <property type="term" value="F:ATP binding"/>
    <property type="evidence" value="ECO:0007669"/>
    <property type="project" value="InterPro"/>
</dbReference>
<dbReference type="EMBL" id="LAZR01037830">
    <property type="protein sequence ID" value="KKL21164.1"/>
    <property type="molecule type" value="Genomic_DNA"/>
</dbReference>
<evidence type="ECO:0000313" key="2">
    <source>
        <dbReference type="EMBL" id="KKL21164.1"/>
    </source>
</evidence>
<dbReference type="GO" id="GO:0006260">
    <property type="term" value="P:DNA replication"/>
    <property type="evidence" value="ECO:0007669"/>
    <property type="project" value="InterPro"/>
</dbReference>
<dbReference type="Gene3D" id="3.40.50.300">
    <property type="entry name" value="P-loop containing nucleotide triphosphate hydrolases"/>
    <property type="match status" value="1"/>
</dbReference>
<dbReference type="Pfam" id="PF03796">
    <property type="entry name" value="DnaB_C"/>
    <property type="match status" value="1"/>
</dbReference>
<organism evidence="2">
    <name type="scientific">marine sediment metagenome</name>
    <dbReference type="NCBI Taxonomy" id="412755"/>
    <lineage>
        <taxon>unclassified sequences</taxon>
        <taxon>metagenomes</taxon>
        <taxon>ecological metagenomes</taxon>
    </lineage>
</organism>
<feature type="domain" description="SF4 helicase" evidence="1">
    <location>
        <begin position="13"/>
        <end position="258"/>
    </location>
</feature>
<protein>
    <recommendedName>
        <fullName evidence="1">SF4 helicase domain-containing protein</fullName>
    </recommendedName>
</protein>